<reference evidence="1" key="3">
    <citation type="submission" date="2020-02" db="EMBL/GenBank/DDBJ databases">
        <authorList>
            <person name="Matsumoto Y."/>
            <person name="Motooka D."/>
            <person name="Nakamura S."/>
        </authorList>
    </citation>
    <scope>NUCLEOTIDE SEQUENCE</scope>
    <source>
        <strain evidence="1">JCM 6377</strain>
    </source>
</reference>
<protein>
    <submittedName>
        <fullName evidence="2">Uncharacterized protein</fullName>
    </submittedName>
</protein>
<sequence>MSSLKSLIASPASGRTRPVLIDHTDYATAVIRQGQPIPWADLAALTGHQGQVHALLDPDATWLDVGAVQGAHLVADPELVAAMGARSRTGYALRTLLADEDGVAGVQRTAKTLADAARRPLVLSLPSPARWLGRAHGVAGTGLDEVDPDRADMASTYIAEWLGKLAELPVALVLLDARARVGDPIAQPESVSDYSAITNIASHLDWVVALRTDDQVETSDGTTISLLPEGFWSDDDEIPAGDALLTGIPASAQPERVLEKLARLA</sequence>
<reference evidence="1 4" key="2">
    <citation type="journal article" date="2019" name="Emerg. Microbes Infect.">
        <title>Comprehensive subspecies identification of 175 nontuberculous mycobacteria species based on 7547 genomic profiles.</title>
        <authorList>
            <person name="Matsumoto Y."/>
            <person name="Kinjo T."/>
            <person name="Motooka D."/>
            <person name="Nabeya D."/>
            <person name="Jung N."/>
            <person name="Uechi K."/>
            <person name="Horii T."/>
            <person name="Iida T."/>
            <person name="Fujita J."/>
            <person name="Nakamura S."/>
        </authorList>
    </citation>
    <scope>NUCLEOTIDE SEQUENCE [LARGE SCALE GENOMIC DNA]</scope>
    <source>
        <strain evidence="1 4">JCM 6377</strain>
    </source>
</reference>
<evidence type="ECO:0000313" key="2">
    <source>
        <dbReference type="EMBL" id="PEG33825.1"/>
    </source>
</evidence>
<evidence type="ECO:0000313" key="3">
    <source>
        <dbReference type="Proteomes" id="UP000220914"/>
    </source>
</evidence>
<dbReference type="EMBL" id="PDCP01000090">
    <property type="protein sequence ID" value="PEG33825.1"/>
    <property type="molecule type" value="Genomic_DNA"/>
</dbReference>
<comment type="caution">
    <text evidence="2">The sequence shown here is derived from an EMBL/GenBank/DDBJ whole genome shotgun (WGS) entry which is preliminary data.</text>
</comment>
<gene>
    <name evidence="2" type="ORF">CQY20_28670</name>
    <name evidence="1" type="ORF">MAGR_30130</name>
</gene>
<keyword evidence="3" id="KW-1185">Reference proteome</keyword>
<dbReference type="OrthoDB" id="9130284at2"/>
<name>A0A2A7MQ34_MYCAG</name>
<accession>A0A2A7MQ34</accession>
<dbReference type="EMBL" id="BLKS01000001">
    <property type="protein sequence ID" value="GFG51572.1"/>
    <property type="molecule type" value="Genomic_DNA"/>
</dbReference>
<proteinExistence type="predicted"/>
<dbReference type="RefSeq" id="WP_003890002.1">
    <property type="nucleotide sequence ID" value="NZ_BLKS01000001.1"/>
</dbReference>
<dbReference type="AlphaFoldDB" id="A0A2A7MQ34"/>
<organism evidence="2 3">
    <name type="scientific">Mycolicibacterium agri</name>
    <name type="common">Mycobacterium agri</name>
    <dbReference type="NCBI Taxonomy" id="36811"/>
    <lineage>
        <taxon>Bacteria</taxon>
        <taxon>Bacillati</taxon>
        <taxon>Actinomycetota</taxon>
        <taxon>Actinomycetes</taxon>
        <taxon>Mycobacteriales</taxon>
        <taxon>Mycobacteriaceae</taxon>
        <taxon>Mycolicibacterium</taxon>
    </lineage>
</organism>
<evidence type="ECO:0000313" key="1">
    <source>
        <dbReference type="EMBL" id="GFG51572.1"/>
    </source>
</evidence>
<evidence type="ECO:0000313" key="4">
    <source>
        <dbReference type="Proteomes" id="UP000465302"/>
    </source>
</evidence>
<reference evidence="2 3" key="1">
    <citation type="submission" date="2017-10" db="EMBL/GenBank/DDBJ databases">
        <title>The new phylogeny of genus Mycobacterium.</title>
        <authorList>
            <person name="Tortoli E."/>
            <person name="Trovato A."/>
            <person name="Cirillo D.M."/>
        </authorList>
    </citation>
    <scope>NUCLEOTIDE SEQUENCE [LARGE SCALE GENOMIC DNA]</scope>
    <source>
        <strain evidence="2 3">CCUG37673</strain>
    </source>
</reference>
<dbReference type="Proteomes" id="UP000465302">
    <property type="component" value="Unassembled WGS sequence"/>
</dbReference>
<dbReference type="Proteomes" id="UP000220914">
    <property type="component" value="Unassembled WGS sequence"/>
</dbReference>